<dbReference type="EMBL" id="NESQ01000049">
    <property type="protein sequence ID" value="PUU81182.1"/>
    <property type="molecule type" value="Genomic_DNA"/>
</dbReference>
<feature type="transmembrane region" description="Helical" evidence="1">
    <location>
        <begin position="7"/>
        <end position="26"/>
    </location>
</feature>
<dbReference type="AlphaFoldDB" id="A0A2T7A0B2"/>
<gene>
    <name evidence="2" type="ORF">B9Z19DRAFT_641890</name>
</gene>
<organism evidence="2 3">
    <name type="scientific">Tuber borchii</name>
    <name type="common">White truffle</name>
    <dbReference type="NCBI Taxonomy" id="42251"/>
    <lineage>
        <taxon>Eukaryota</taxon>
        <taxon>Fungi</taxon>
        <taxon>Dikarya</taxon>
        <taxon>Ascomycota</taxon>
        <taxon>Pezizomycotina</taxon>
        <taxon>Pezizomycetes</taxon>
        <taxon>Pezizales</taxon>
        <taxon>Tuberaceae</taxon>
        <taxon>Tuber</taxon>
    </lineage>
</organism>
<name>A0A2T7A0B2_TUBBO</name>
<reference evidence="2 3" key="1">
    <citation type="submission" date="2017-04" db="EMBL/GenBank/DDBJ databases">
        <title>Draft genome sequence of Tuber borchii Vittad., a whitish edible truffle.</title>
        <authorList>
            <consortium name="DOE Joint Genome Institute"/>
            <person name="Murat C."/>
            <person name="Kuo A."/>
            <person name="Barry K.W."/>
            <person name="Clum A."/>
            <person name="Dockter R.B."/>
            <person name="Fauchery L."/>
            <person name="Iotti M."/>
            <person name="Kohler A."/>
            <person name="Labutti K."/>
            <person name="Lindquist E.A."/>
            <person name="Lipzen A."/>
            <person name="Ohm R.A."/>
            <person name="Wang M."/>
            <person name="Grigoriev I.V."/>
            <person name="Zambonelli A."/>
            <person name="Martin F.M."/>
        </authorList>
    </citation>
    <scope>NUCLEOTIDE SEQUENCE [LARGE SCALE GENOMIC DNA]</scope>
    <source>
        <strain evidence="2 3">Tbo3840</strain>
    </source>
</reference>
<evidence type="ECO:0000313" key="2">
    <source>
        <dbReference type="EMBL" id="PUU81182.1"/>
    </source>
</evidence>
<keyword evidence="1" id="KW-0812">Transmembrane</keyword>
<feature type="transmembrane region" description="Helical" evidence="1">
    <location>
        <begin position="38"/>
        <end position="58"/>
    </location>
</feature>
<comment type="caution">
    <text evidence="2">The sequence shown here is derived from an EMBL/GenBank/DDBJ whole genome shotgun (WGS) entry which is preliminary data.</text>
</comment>
<keyword evidence="1" id="KW-0472">Membrane</keyword>
<protein>
    <submittedName>
        <fullName evidence="2">Uncharacterized protein</fullName>
    </submittedName>
</protein>
<keyword evidence="1" id="KW-1133">Transmembrane helix</keyword>
<accession>A0A2T7A0B2</accession>
<keyword evidence="3" id="KW-1185">Reference proteome</keyword>
<evidence type="ECO:0000313" key="3">
    <source>
        <dbReference type="Proteomes" id="UP000244722"/>
    </source>
</evidence>
<evidence type="ECO:0000256" key="1">
    <source>
        <dbReference type="SAM" id="Phobius"/>
    </source>
</evidence>
<sequence>MGSDFDFFVFMDTVFTLVFFLVRFFFVLLNSLHTCCFLAFYVYAMPYFLALLLFYRHYHVLSIVFRGKKRENPRQDAEGL</sequence>
<proteinExistence type="predicted"/>
<dbReference type="Proteomes" id="UP000244722">
    <property type="component" value="Unassembled WGS sequence"/>
</dbReference>